<dbReference type="GO" id="GO:0000293">
    <property type="term" value="F:ferric-chelate reductase activity"/>
    <property type="evidence" value="ECO:0007669"/>
    <property type="project" value="UniProtKB-ARBA"/>
</dbReference>
<dbReference type="Pfam" id="PF08030">
    <property type="entry name" value="NAD_binding_6"/>
    <property type="match status" value="1"/>
</dbReference>
<feature type="signal peptide" evidence="12">
    <location>
        <begin position="1"/>
        <end position="19"/>
    </location>
</feature>
<dbReference type="SFLD" id="SFLDG01168">
    <property type="entry name" value="Ferric_reductase_subgroup_(FRE"/>
    <property type="match status" value="1"/>
</dbReference>
<feature type="transmembrane region" description="Helical" evidence="11">
    <location>
        <begin position="382"/>
        <end position="405"/>
    </location>
</feature>
<name>A0A2P4ZL69_9HYPO</name>
<feature type="transmembrane region" description="Helical" evidence="11">
    <location>
        <begin position="325"/>
        <end position="346"/>
    </location>
</feature>
<evidence type="ECO:0000256" key="10">
    <source>
        <dbReference type="ARBA" id="ARBA00023180"/>
    </source>
</evidence>
<accession>A0A2P4ZL69</accession>
<feature type="chain" id="PRO_5015106659" description="FAD-binding FR-type domain-containing protein" evidence="12">
    <location>
        <begin position="20"/>
        <end position="731"/>
    </location>
</feature>
<evidence type="ECO:0000256" key="5">
    <source>
        <dbReference type="ARBA" id="ARBA00022982"/>
    </source>
</evidence>
<evidence type="ECO:0000256" key="8">
    <source>
        <dbReference type="ARBA" id="ARBA00023065"/>
    </source>
</evidence>
<evidence type="ECO:0000256" key="1">
    <source>
        <dbReference type="ARBA" id="ARBA00004141"/>
    </source>
</evidence>
<evidence type="ECO:0000259" key="13">
    <source>
        <dbReference type="PROSITE" id="PS51384"/>
    </source>
</evidence>
<dbReference type="SUPFAM" id="SSF52343">
    <property type="entry name" value="Ferredoxin reductase-like, C-terminal NADP-linked domain"/>
    <property type="match status" value="1"/>
</dbReference>
<sequence length="731" mass="82681">MRACTHALYLSHFTYVAIATLTEPRSSPDLCMKSCESSLQPLRFVDVSPAVSTPQQACQSRLSLSSRYLCLGLNCGKETRDQALRQLNATCYDSFGSSIPSFKTDFTNEEIAGLKRVHKNDSFSSAYPVNEAVVPSPEFFSVWFDTLDASEYARRHHYLYGIGVMVFWVVVALLGVSHKAYLAISRICCSQNRFTSVGIPSHTSSWLKRHVTIPATFGYRCAQNVWWATIPPRVQTITLMIFFLMNIIFNIHGYRVIDESLYFSTPTKQILRYVSDRTGIISFANFPFIWLFGMRNSVALWLTGWDFGTYNNFHRWVARISTVEAIIHSVLYTVLIFMNGGLSYYAWWFTMWFWNAGQLATIFMCALLILSMYWIRRRFYEAFLVIHIGLSILILLTMFGHVSIFNGEYDALFWVPAIIWVFDRMMRLLRIIIFNPGQWSTTALASYNASANIIRLTVPTDTSLYKPQAGNYFFLSILDDSNSWESHPFTVALVSDQMPQKMEGSEESLPLLGSPVATPETHSQYTALEARKEHMAFLIRPYDGFTMRLRDMSADEEANPKPLRILVDGPYGHTQRLDEYHRVIFIAGGSGVVVALSYLTSLCRKMTTPTKIDLHWAVRESAFAKDVISSYILSTEVTAAIDTGRLSLQLYMSSQLESFATDSLPSRVQQHVGRPDIGSVITTAAKDTQNGSMAVVACGPAKLADDSRLAVVDALKGGNHHIDYYEESFAW</sequence>
<dbReference type="PANTHER" id="PTHR32361">
    <property type="entry name" value="FERRIC/CUPRIC REDUCTASE TRANSMEMBRANE COMPONENT"/>
    <property type="match status" value="1"/>
</dbReference>
<dbReference type="Proteomes" id="UP000054821">
    <property type="component" value="Unassembled WGS sequence"/>
</dbReference>
<evidence type="ECO:0000256" key="7">
    <source>
        <dbReference type="ARBA" id="ARBA00023002"/>
    </source>
</evidence>
<dbReference type="EMBL" id="JPDN02000020">
    <property type="protein sequence ID" value="PON25020.1"/>
    <property type="molecule type" value="Genomic_DNA"/>
</dbReference>
<keyword evidence="6 11" id="KW-1133">Transmembrane helix</keyword>
<keyword evidence="10" id="KW-0325">Glycoprotein</keyword>
<feature type="transmembrane region" description="Helical" evidence="11">
    <location>
        <begin position="352"/>
        <end position="375"/>
    </location>
</feature>
<feature type="transmembrane region" description="Helical" evidence="11">
    <location>
        <begin position="237"/>
        <end position="257"/>
    </location>
</feature>
<evidence type="ECO:0000256" key="4">
    <source>
        <dbReference type="ARBA" id="ARBA00022692"/>
    </source>
</evidence>
<evidence type="ECO:0000313" key="14">
    <source>
        <dbReference type="EMBL" id="PON25020.1"/>
    </source>
</evidence>
<dbReference type="InterPro" id="IPR013130">
    <property type="entry name" value="Fe3_Rdtase_TM_dom"/>
</dbReference>
<dbReference type="AlphaFoldDB" id="A0A2P4ZL69"/>
<dbReference type="InterPro" id="IPR039261">
    <property type="entry name" value="FNR_nucleotide-bd"/>
</dbReference>
<keyword evidence="3" id="KW-0813">Transport</keyword>
<reference evidence="14 15" key="1">
    <citation type="journal article" date="2016" name="Genome Announc.">
        <title>Draft Whole-Genome Sequence of Trichoderma gamsii T6085, a Promising Biocontrol Agent of Fusarium Head Blight on Wheat.</title>
        <authorList>
            <person name="Baroncelli R."/>
            <person name="Zapparata A."/>
            <person name="Piaggeschi G."/>
            <person name="Sarrocco S."/>
            <person name="Vannacci G."/>
        </authorList>
    </citation>
    <scope>NUCLEOTIDE SEQUENCE [LARGE SCALE GENOMIC DNA]</scope>
    <source>
        <strain evidence="14 15">T6085</strain>
    </source>
</reference>
<keyword evidence="4 11" id="KW-0812">Transmembrane</keyword>
<dbReference type="GO" id="GO:0015677">
    <property type="term" value="P:copper ion import"/>
    <property type="evidence" value="ECO:0007669"/>
    <property type="project" value="TreeGrafter"/>
</dbReference>
<comment type="caution">
    <text evidence="14">The sequence shown here is derived from an EMBL/GenBank/DDBJ whole genome shotgun (WGS) entry which is preliminary data.</text>
</comment>
<dbReference type="InterPro" id="IPR013112">
    <property type="entry name" value="FAD-bd_8"/>
</dbReference>
<dbReference type="RefSeq" id="XP_024405459.1">
    <property type="nucleotide sequence ID" value="XM_024549797.1"/>
</dbReference>
<dbReference type="STRING" id="398673.A0A2P4ZL69"/>
<proteinExistence type="inferred from homology"/>
<feature type="transmembrane region" description="Helical" evidence="11">
    <location>
        <begin position="280"/>
        <end position="304"/>
    </location>
</feature>
<feature type="domain" description="FAD-binding FR-type" evidence="13">
    <location>
        <begin position="436"/>
        <end position="577"/>
    </location>
</feature>
<evidence type="ECO:0000256" key="11">
    <source>
        <dbReference type="SAM" id="Phobius"/>
    </source>
</evidence>
<dbReference type="GeneID" id="29982733"/>
<dbReference type="Gene3D" id="3.40.50.80">
    <property type="entry name" value="Nucleotide-binding domain of ferredoxin-NADP reductase (FNR) module"/>
    <property type="match status" value="1"/>
</dbReference>
<dbReference type="GO" id="GO:0006826">
    <property type="term" value="P:iron ion transport"/>
    <property type="evidence" value="ECO:0007669"/>
    <property type="project" value="TreeGrafter"/>
</dbReference>
<evidence type="ECO:0000256" key="6">
    <source>
        <dbReference type="ARBA" id="ARBA00022989"/>
    </source>
</evidence>
<dbReference type="SFLD" id="SFLDS00052">
    <property type="entry name" value="Ferric_Reductase_Domain"/>
    <property type="match status" value="1"/>
</dbReference>
<evidence type="ECO:0000313" key="15">
    <source>
        <dbReference type="Proteomes" id="UP000054821"/>
    </source>
</evidence>
<dbReference type="InterPro" id="IPR051410">
    <property type="entry name" value="Ferric/Cupric_Reductase"/>
</dbReference>
<feature type="transmembrane region" description="Helical" evidence="11">
    <location>
        <begin position="158"/>
        <end position="176"/>
    </location>
</feature>
<keyword evidence="12" id="KW-0732">Signal</keyword>
<dbReference type="GO" id="GO:0006879">
    <property type="term" value="P:intracellular iron ion homeostasis"/>
    <property type="evidence" value="ECO:0007669"/>
    <property type="project" value="TreeGrafter"/>
</dbReference>
<dbReference type="InterPro" id="IPR017927">
    <property type="entry name" value="FAD-bd_FR_type"/>
</dbReference>
<keyword evidence="7" id="KW-0560">Oxidoreductase</keyword>
<dbReference type="CDD" id="cd06186">
    <property type="entry name" value="NOX_Duox_like_FAD_NADP"/>
    <property type="match status" value="1"/>
</dbReference>
<evidence type="ECO:0000256" key="3">
    <source>
        <dbReference type="ARBA" id="ARBA00022448"/>
    </source>
</evidence>
<protein>
    <recommendedName>
        <fullName evidence="13">FAD-binding FR-type domain-containing protein</fullName>
    </recommendedName>
</protein>
<organism evidence="14 15">
    <name type="scientific">Trichoderma gamsii</name>
    <dbReference type="NCBI Taxonomy" id="398673"/>
    <lineage>
        <taxon>Eukaryota</taxon>
        <taxon>Fungi</taxon>
        <taxon>Dikarya</taxon>
        <taxon>Ascomycota</taxon>
        <taxon>Pezizomycotina</taxon>
        <taxon>Sordariomycetes</taxon>
        <taxon>Hypocreomycetidae</taxon>
        <taxon>Hypocreales</taxon>
        <taxon>Hypocreaceae</taxon>
        <taxon>Trichoderma</taxon>
    </lineage>
</organism>
<dbReference type="InterPro" id="IPR013121">
    <property type="entry name" value="Fe_red_NAD-bd_6"/>
</dbReference>
<keyword evidence="8" id="KW-0406">Ion transport</keyword>
<dbReference type="PANTHER" id="PTHR32361:SF9">
    <property type="entry name" value="FERRIC REDUCTASE TRANSMEMBRANE COMPONENT 3-RELATED"/>
    <property type="match status" value="1"/>
</dbReference>
<keyword evidence="15" id="KW-1185">Reference proteome</keyword>
<dbReference type="Pfam" id="PF08022">
    <property type="entry name" value="FAD_binding_8"/>
    <property type="match status" value="1"/>
</dbReference>
<evidence type="ECO:0000256" key="12">
    <source>
        <dbReference type="SAM" id="SignalP"/>
    </source>
</evidence>
<dbReference type="PROSITE" id="PS51384">
    <property type="entry name" value="FAD_FR"/>
    <property type="match status" value="1"/>
</dbReference>
<dbReference type="Pfam" id="PF01794">
    <property type="entry name" value="Ferric_reduct"/>
    <property type="match status" value="1"/>
</dbReference>
<keyword evidence="9 11" id="KW-0472">Membrane</keyword>
<evidence type="ECO:0000256" key="9">
    <source>
        <dbReference type="ARBA" id="ARBA00023136"/>
    </source>
</evidence>
<comment type="subcellular location">
    <subcellularLocation>
        <location evidence="1">Membrane</location>
        <topology evidence="1">Multi-pass membrane protein</topology>
    </subcellularLocation>
</comment>
<comment type="similarity">
    <text evidence="2">Belongs to the ferric reductase (FRE) family.</text>
</comment>
<keyword evidence="5" id="KW-0249">Electron transport</keyword>
<dbReference type="GO" id="GO:0005886">
    <property type="term" value="C:plasma membrane"/>
    <property type="evidence" value="ECO:0007669"/>
    <property type="project" value="TreeGrafter"/>
</dbReference>
<gene>
    <name evidence="14" type="ORF">TGAM01_v206101</name>
</gene>
<evidence type="ECO:0000256" key="2">
    <source>
        <dbReference type="ARBA" id="ARBA00006278"/>
    </source>
</evidence>